<evidence type="ECO:0000313" key="1">
    <source>
        <dbReference type="EMBL" id="AYV85905.1"/>
    </source>
</evidence>
<gene>
    <name evidence="1" type="ORF">Solivirus1_62</name>
</gene>
<proteinExistence type="predicted"/>
<name>A0A3G5AFB1_9VIRU</name>
<organism evidence="1">
    <name type="scientific">Solivirus sp</name>
    <dbReference type="NCBI Taxonomy" id="2487772"/>
    <lineage>
        <taxon>Viruses</taxon>
        <taxon>Pithoviruses</taxon>
    </lineage>
</organism>
<sequence>MIEKIGLSWQRVSEVFELLEPIKDGWDVLWGLRQSDSGINALAKEIIENDNEKLLELLFVMDHRLTTEYLKYRLAQFVQAKRCVMFIIERGCLARDTYLYNYLLKETVKRSIDVQFNVDLLEEAEKLYKRMKWSYTHIMKIKGFK</sequence>
<dbReference type="EMBL" id="MK072489">
    <property type="protein sequence ID" value="AYV85905.1"/>
    <property type="molecule type" value="Genomic_DNA"/>
</dbReference>
<reference evidence="1" key="1">
    <citation type="submission" date="2018-10" db="EMBL/GenBank/DDBJ databases">
        <title>Hidden diversity of soil giant viruses.</title>
        <authorList>
            <person name="Schulz F."/>
            <person name="Alteio L."/>
            <person name="Goudeau D."/>
            <person name="Ryan E.M."/>
            <person name="Malmstrom R.R."/>
            <person name="Blanchard J."/>
            <person name="Woyke T."/>
        </authorList>
    </citation>
    <scope>NUCLEOTIDE SEQUENCE</scope>
    <source>
        <strain evidence="1">SOV1</strain>
    </source>
</reference>
<protein>
    <submittedName>
        <fullName evidence="1">Uncharacterized protein</fullName>
    </submittedName>
</protein>
<accession>A0A3G5AFB1</accession>